<organism evidence="2 3">
    <name type="scientific">Hydnum rufescens UP504</name>
    <dbReference type="NCBI Taxonomy" id="1448309"/>
    <lineage>
        <taxon>Eukaryota</taxon>
        <taxon>Fungi</taxon>
        <taxon>Dikarya</taxon>
        <taxon>Basidiomycota</taxon>
        <taxon>Agaricomycotina</taxon>
        <taxon>Agaricomycetes</taxon>
        <taxon>Cantharellales</taxon>
        <taxon>Hydnaceae</taxon>
        <taxon>Hydnum</taxon>
    </lineage>
</organism>
<feature type="region of interest" description="Disordered" evidence="1">
    <location>
        <begin position="51"/>
        <end position="71"/>
    </location>
</feature>
<dbReference type="OrthoDB" id="2148418at2759"/>
<evidence type="ECO:0000313" key="2">
    <source>
        <dbReference type="EMBL" id="KAF9513659.1"/>
    </source>
</evidence>
<feature type="compositionally biased region" description="Polar residues" evidence="1">
    <location>
        <begin position="1"/>
        <end position="10"/>
    </location>
</feature>
<evidence type="ECO:0000256" key="1">
    <source>
        <dbReference type="SAM" id="MobiDB-lite"/>
    </source>
</evidence>
<accession>A0A9P6AXK8</accession>
<dbReference type="EMBL" id="MU128969">
    <property type="protein sequence ID" value="KAF9513659.1"/>
    <property type="molecule type" value="Genomic_DNA"/>
</dbReference>
<dbReference type="AlphaFoldDB" id="A0A9P6AXK8"/>
<feature type="compositionally biased region" description="Basic and acidic residues" evidence="1">
    <location>
        <begin position="144"/>
        <end position="166"/>
    </location>
</feature>
<feature type="region of interest" description="Disordered" evidence="1">
    <location>
        <begin position="1"/>
        <end position="30"/>
    </location>
</feature>
<proteinExistence type="predicted"/>
<sequence length="310" mass="33968">MSKPNSSAKQSKQEHSNAHPPSGPFCNDLEASNCVPKMELNILNAGGLRRTSRRTSSLSPVSTESDNTLVAMPPSMRKGLSHKAEQGGPCPLAAMTATALRAITTKHTRINKARFNMLEIKVILKDQPRPPSPEPNVRTILQRKRAEAKQERAARAKKRGLDRNQEDHEDSAVSPSCYAVTPGAERPRKHSRTPGDDDEYSDFGSTRVPLLQDEDIGSSSATPPLVTKRKFVRWDELLESNAKSLPARNNKLSTTRPDGPSTLAKSALAKDPSFYGLGIFGNVITEEPLNNILTKCHVVVTKVVYNDDVD</sequence>
<reference evidence="2" key="1">
    <citation type="journal article" date="2020" name="Nat. Commun.">
        <title>Large-scale genome sequencing of mycorrhizal fungi provides insights into the early evolution of symbiotic traits.</title>
        <authorList>
            <person name="Miyauchi S."/>
            <person name="Kiss E."/>
            <person name="Kuo A."/>
            <person name="Drula E."/>
            <person name="Kohler A."/>
            <person name="Sanchez-Garcia M."/>
            <person name="Morin E."/>
            <person name="Andreopoulos B."/>
            <person name="Barry K.W."/>
            <person name="Bonito G."/>
            <person name="Buee M."/>
            <person name="Carver A."/>
            <person name="Chen C."/>
            <person name="Cichocki N."/>
            <person name="Clum A."/>
            <person name="Culley D."/>
            <person name="Crous P.W."/>
            <person name="Fauchery L."/>
            <person name="Girlanda M."/>
            <person name="Hayes R.D."/>
            <person name="Keri Z."/>
            <person name="LaButti K."/>
            <person name="Lipzen A."/>
            <person name="Lombard V."/>
            <person name="Magnuson J."/>
            <person name="Maillard F."/>
            <person name="Murat C."/>
            <person name="Nolan M."/>
            <person name="Ohm R.A."/>
            <person name="Pangilinan J."/>
            <person name="Pereira M.F."/>
            <person name="Perotto S."/>
            <person name="Peter M."/>
            <person name="Pfister S."/>
            <person name="Riley R."/>
            <person name="Sitrit Y."/>
            <person name="Stielow J.B."/>
            <person name="Szollosi G."/>
            <person name="Zifcakova L."/>
            <person name="Stursova M."/>
            <person name="Spatafora J.W."/>
            <person name="Tedersoo L."/>
            <person name="Vaario L.M."/>
            <person name="Yamada A."/>
            <person name="Yan M."/>
            <person name="Wang P."/>
            <person name="Xu J."/>
            <person name="Bruns T."/>
            <person name="Baldrian P."/>
            <person name="Vilgalys R."/>
            <person name="Dunand C."/>
            <person name="Henrissat B."/>
            <person name="Grigoriev I.V."/>
            <person name="Hibbett D."/>
            <person name="Nagy L.G."/>
            <person name="Martin F.M."/>
        </authorList>
    </citation>
    <scope>NUCLEOTIDE SEQUENCE</scope>
    <source>
        <strain evidence="2">UP504</strain>
    </source>
</reference>
<comment type="caution">
    <text evidence="2">The sequence shown here is derived from an EMBL/GenBank/DDBJ whole genome shotgun (WGS) entry which is preliminary data.</text>
</comment>
<evidence type="ECO:0000313" key="3">
    <source>
        <dbReference type="Proteomes" id="UP000886523"/>
    </source>
</evidence>
<dbReference type="Proteomes" id="UP000886523">
    <property type="component" value="Unassembled WGS sequence"/>
</dbReference>
<gene>
    <name evidence="2" type="ORF">BS47DRAFT_1382314</name>
</gene>
<name>A0A9P6AXK8_9AGAM</name>
<keyword evidence="3" id="KW-1185">Reference proteome</keyword>
<feature type="region of interest" description="Disordered" evidence="1">
    <location>
        <begin position="126"/>
        <end position="222"/>
    </location>
</feature>
<protein>
    <submittedName>
        <fullName evidence="2">Uncharacterized protein</fullName>
    </submittedName>
</protein>